<dbReference type="GO" id="GO:0035485">
    <property type="term" value="F:adenine/guanine mispair binding"/>
    <property type="evidence" value="ECO:0007669"/>
    <property type="project" value="TreeGrafter"/>
</dbReference>
<sequence length="293" mass="32120">MTRGASTLERNESLIAWYREHARRLPWRDIDDPYVTLVSEVMLQQTQVDRVVPKFTSFIARWPTVTSLAVADPAEVLEAWSGLGYNTRALRLAETARIIASSRWPTTPDDLQHLPGIGPYSAAAIASIAFDYQTPAIDTNIRRVLNRWLGTQLDGKELTEAATAVVGHPAGDWNQAMMDLGASLCRPRDPVCNDCPVVPWCADPNIYDAPARQSTFKGSNRELRGALVRAHVQGDDVWDAGRSLARTDEEITTTLGILNREGLISGSEAPGKRETDRPTSRGSSRGVPCPGSS</sequence>
<feature type="region of interest" description="Disordered" evidence="10">
    <location>
        <begin position="262"/>
        <end position="293"/>
    </location>
</feature>
<dbReference type="GO" id="GO:0051536">
    <property type="term" value="F:iron-sulfur cluster binding"/>
    <property type="evidence" value="ECO:0007669"/>
    <property type="project" value="UniProtKB-KW"/>
</dbReference>
<dbReference type="GO" id="GO:0000701">
    <property type="term" value="F:purine-specific mismatch base pair DNA N-glycosylase activity"/>
    <property type="evidence" value="ECO:0007669"/>
    <property type="project" value="TreeGrafter"/>
</dbReference>
<proteinExistence type="inferred from homology"/>
<protein>
    <submittedName>
        <fullName evidence="12">A/G-specific adenine glycosylase</fullName>
        <ecNumber evidence="12">3.2.2.-</ecNumber>
    </submittedName>
</protein>
<comment type="similarity">
    <text evidence="2">Belongs to the Nth/MutY family.</text>
</comment>
<evidence type="ECO:0000256" key="7">
    <source>
        <dbReference type="ARBA" id="ARBA00023014"/>
    </source>
</evidence>
<evidence type="ECO:0000256" key="5">
    <source>
        <dbReference type="ARBA" id="ARBA00022801"/>
    </source>
</evidence>
<keyword evidence="3" id="KW-0479">Metal-binding</keyword>
<evidence type="ECO:0000256" key="2">
    <source>
        <dbReference type="ARBA" id="ARBA00008343"/>
    </source>
</evidence>
<dbReference type="GO" id="GO:0006284">
    <property type="term" value="P:base-excision repair"/>
    <property type="evidence" value="ECO:0007669"/>
    <property type="project" value="InterPro"/>
</dbReference>
<dbReference type="EC" id="3.2.2.-" evidence="12"/>
<dbReference type="CDD" id="cd00056">
    <property type="entry name" value="ENDO3c"/>
    <property type="match status" value="1"/>
</dbReference>
<keyword evidence="9 12" id="KW-0326">Glycosidase</keyword>
<dbReference type="GO" id="GO:0046872">
    <property type="term" value="F:metal ion binding"/>
    <property type="evidence" value="ECO:0007669"/>
    <property type="project" value="UniProtKB-KW"/>
</dbReference>
<comment type="cofactor">
    <cofactor evidence="1">
        <name>[4Fe-4S] cluster</name>
        <dbReference type="ChEBI" id="CHEBI:49883"/>
    </cofactor>
</comment>
<evidence type="ECO:0000256" key="6">
    <source>
        <dbReference type="ARBA" id="ARBA00023004"/>
    </source>
</evidence>
<organism evidence="12">
    <name type="scientific">hydrothermal vent metagenome</name>
    <dbReference type="NCBI Taxonomy" id="652676"/>
    <lineage>
        <taxon>unclassified sequences</taxon>
        <taxon>metagenomes</taxon>
        <taxon>ecological metagenomes</taxon>
    </lineage>
</organism>
<evidence type="ECO:0000259" key="11">
    <source>
        <dbReference type="SMART" id="SM00478"/>
    </source>
</evidence>
<dbReference type="InterPro" id="IPR003265">
    <property type="entry name" value="HhH-GPD_domain"/>
</dbReference>
<accession>A0A3B0SR42</accession>
<evidence type="ECO:0000313" key="12">
    <source>
        <dbReference type="EMBL" id="VAW08831.1"/>
    </source>
</evidence>
<feature type="compositionally biased region" description="Basic and acidic residues" evidence="10">
    <location>
        <begin position="270"/>
        <end position="279"/>
    </location>
</feature>
<reference evidence="12" key="1">
    <citation type="submission" date="2018-06" db="EMBL/GenBank/DDBJ databases">
        <authorList>
            <person name="Zhirakovskaya E."/>
        </authorList>
    </citation>
    <scope>NUCLEOTIDE SEQUENCE</scope>
</reference>
<dbReference type="SUPFAM" id="SSF48150">
    <property type="entry name" value="DNA-glycosylase"/>
    <property type="match status" value="1"/>
</dbReference>
<dbReference type="InterPro" id="IPR023170">
    <property type="entry name" value="HhH_base_excis_C"/>
</dbReference>
<name>A0A3B0SR42_9ZZZZ</name>
<dbReference type="GO" id="GO:0032357">
    <property type="term" value="F:oxidized purine DNA binding"/>
    <property type="evidence" value="ECO:0007669"/>
    <property type="project" value="TreeGrafter"/>
</dbReference>
<keyword evidence="5 12" id="KW-0378">Hydrolase</keyword>
<evidence type="ECO:0000256" key="4">
    <source>
        <dbReference type="ARBA" id="ARBA00022763"/>
    </source>
</evidence>
<dbReference type="Gene3D" id="1.10.1670.10">
    <property type="entry name" value="Helix-hairpin-Helix base-excision DNA repair enzymes (C-terminal)"/>
    <property type="match status" value="1"/>
</dbReference>
<keyword evidence="4" id="KW-0227">DNA damage</keyword>
<evidence type="ECO:0000256" key="3">
    <source>
        <dbReference type="ARBA" id="ARBA00022723"/>
    </source>
</evidence>
<dbReference type="Gene3D" id="1.10.340.30">
    <property type="entry name" value="Hypothetical protein, domain 2"/>
    <property type="match status" value="1"/>
</dbReference>
<dbReference type="EMBL" id="UOEI01000643">
    <property type="protein sequence ID" value="VAW08831.1"/>
    <property type="molecule type" value="Genomic_DNA"/>
</dbReference>
<dbReference type="SMART" id="SM00478">
    <property type="entry name" value="ENDO3c"/>
    <property type="match status" value="1"/>
</dbReference>
<keyword evidence="7" id="KW-0411">Iron-sulfur</keyword>
<dbReference type="AlphaFoldDB" id="A0A3B0SR42"/>
<keyword evidence="6" id="KW-0408">Iron</keyword>
<dbReference type="PANTHER" id="PTHR42944">
    <property type="entry name" value="ADENINE DNA GLYCOSYLASE"/>
    <property type="match status" value="1"/>
</dbReference>
<evidence type="ECO:0000256" key="1">
    <source>
        <dbReference type="ARBA" id="ARBA00001966"/>
    </source>
</evidence>
<dbReference type="InterPro" id="IPR011257">
    <property type="entry name" value="DNA_glycosylase"/>
</dbReference>
<dbReference type="GO" id="GO:0006298">
    <property type="term" value="P:mismatch repair"/>
    <property type="evidence" value="ECO:0007669"/>
    <property type="project" value="TreeGrafter"/>
</dbReference>
<feature type="domain" description="HhH-GPD" evidence="11">
    <location>
        <begin position="42"/>
        <end position="183"/>
    </location>
</feature>
<evidence type="ECO:0000256" key="8">
    <source>
        <dbReference type="ARBA" id="ARBA00023204"/>
    </source>
</evidence>
<dbReference type="PANTHER" id="PTHR42944:SF1">
    <property type="entry name" value="ADENINE DNA GLYCOSYLASE"/>
    <property type="match status" value="1"/>
</dbReference>
<evidence type="ECO:0000256" key="10">
    <source>
        <dbReference type="SAM" id="MobiDB-lite"/>
    </source>
</evidence>
<gene>
    <name evidence="12" type="ORF">MNBD_ACTINO01-266</name>
</gene>
<dbReference type="InterPro" id="IPR044298">
    <property type="entry name" value="MIG/MutY"/>
</dbReference>
<dbReference type="GO" id="GO:0034039">
    <property type="term" value="F:8-oxo-7,8-dihydroguanine DNA N-glycosylase activity"/>
    <property type="evidence" value="ECO:0007669"/>
    <property type="project" value="TreeGrafter"/>
</dbReference>
<keyword evidence="8" id="KW-0234">DNA repair</keyword>
<dbReference type="Pfam" id="PF00730">
    <property type="entry name" value="HhH-GPD"/>
    <property type="match status" value="1"/>
</dbReference>
<evidence type="ECO:0000256" key="9">
    <source>
        <dbReference type="ARBA" id="ARBA00023295"/>
    </source>
</evidence>